<dbReference type="InterPro" id="IPR036770">
    <property type="entry name" value="Ankyrin_rpt-contain_sf"/>
</dbReference>
<organism evidence="2 3">
    <name type="scientific">Podospora appendiculata</name>
    <dbReference type="NCBI Taxonomy" id="314037"/>
    <lineage>
        <taxon>Eukaryota</taxon>
        <taxon>Fungi</taxon>
        <taxon>Dikarya</taxon>
        <taxon>Ascomycota</taxon>
        <taxon>Pezizomycotina</taxon>
        <taxon>Sordariomycetes</taxon>
        <taxon>Sordariomycetidae</taxon>
        <taxon>Sordariales</taxon>
        <taxon>Podosporaceae</taxon>
        <taxon>Podospora</taxon>
    </lineage>
</organism>
<evidence type="ECO:0000256" key="1">
    <source>
        <dbReference type="PROSITE-ProRule" id="PRU00023"/>
    </source>
</evidence>
<accession>A0AAE0XID2</accession>
<keyword evidence="1" id="KW-0040">ANK repeat</keyword>
<comment type="caution">
    <text evidence="2">The sequence shown here is derived from an EMBL/GenBank/DDBJ whole genome shotgun (WGS) entry which is preliminary data.</text>
</comment>
<dbReference type="SMART" id="SM00248">
    <property type="entry name" value="ANK"/>
    <property type="match status" value="4"/>
</dbReference>
<dbReference type="PROSITE" id="PS50297">
    <property type="entry name" value="ANK_REP_REGION"/>
    <property type="match status" value="1"/>
</dbReference>
<dbReference type="AlphaFoldDB" id="A0AAE0XID2"/>
<sequence length="452" mass="48645">MDPSPDTTWVDGDAPVPAYTELASTDDISSSLDALLLEARKAGTPLPLTVFSSPVARITTAFFRAVSDKNDELVTLFVQRGLVSPDVPDAWGQTPLIAAVAAGSGAMVCTLVRLGASLDLPGVYFANSTSRAYVPPKQRIPRTALMVAAARGNLALVQLLMELGADDGIIAPDGALALRLAADNGHRDVVAFLPARRGGAFRRWKTHHAKAMLRVRKAVGKIGAFGKFFGWYVPKFLLWDLPKYVVVLPVKKGVEYCWAHKGEFGGWCVRQVCALPGRVKAAAESVWRGVVKIPGAVVRCVVYLGKVVGRIPAAARIVGEWVWESLKKVGVVVGDVVLAAASAVHTAVMAAVDFFRTITLRDVWNGVVRVVTAVVVDLPVAVWAGVREFGEMSYAVMKALFGLCGQVLWWIARGLLWVANYVPRQLGKIVAGMGASVGKGFHEVMVWFDPKH</sequence>
<dbReference type="PROSITE" id="PS50088">
    <property type="entry name" value="ANK_REPEAT"/>
    <property type="match status" value="1"/>
</dbReference>
<reference evidence="2" key="2">
    <citation type="submission" date="2023-06" db="EMBL/GenBank/DDBJ databases">
        <authorList>
            <consortium name="Lawrence Berkeley National Laboratory"/>
            <person name="Haridas S."/>
            <person name="Hensen N."/>
            <person name="Bonometti L."/>
            <person name="Westerberg I."/>
            <person name="Brannstrom I.O."/>
            <person name="Guillou S."/>
            <person name="Cros-Aarteil S."/>
            <person name="Calhoun S."/>
            <person name="Kuo A."/>
            <person name="Mondo S."/>
            <person name="Pangilinan J."/>
            <person name="Riley R."/>
            <person name="Labutti K."/>
            <person name="Andreopoulos B."/>
            <person name="Lipzen A."/>
            <person name="Chen C."/>
            <person name="Yanf M."/>
            <person name="Daum C."/>
            <person name="Ng V."/>
            <person name="Clum A."/>
            <person name="Steindorff A."/>
            <person name="Ohm R."/>
            <person name="Martin F."/>
            <person name="Silar P."/>
            <person name="Natvig D."/>
            <person name="Lalanne C."/>
            <person name="Gautier V."/>
            <person name="Ament-Velasquez S.L."/>
            <person name="Kruys A."/>
            <person name="Hutchinson M.I."/>
            <person name="Powell A.J."/>
            <person name="Barry K."/>
            <person name="Miller A.N."/>
            <person name="Grigoriev I.V."/>
            <person name="Debuchy R."/>
            <person name="Gladieux P."/>
            <person name="Thoren M.H."/>
            <person name="Johannesson H."/>
        </authorList>
    </citation>
    <scope>NUCLEOTIDE SEQUENCE</scope>
    <source>
        <strain evidence="2">CBS 314.62</strain>
    </source>
</reference>
<proteinExistence type="predicted"/>
<protein>
    <recommendedName>
        <fullName evidence="4">Ankyrin</fullName>
    </recommendedName>
</protein>
<dbReference type="Gene3D" id="1.25.40.20">
    <property type="entry name" value="Ankyrin repeat-containing domain"/>
    <property type="match status" value="1"/>
</dbReference>
<dbReference type="EMBL" id="JAULSO010000001">
    <property type="protein sequence ID" value="KAK3693920.1"/>
    <property type="molecule type" value="Genomic_DNA"/>
</dbReference>
<feature type="repeat" description="ANK" evidence="1">
    <location>
        <begin position="140"/>
        <end position="166"/>
    </location>
</feature>
<dbReference type="InterPro" id="IPR002110">
    <property type="entry name" value="Ankyrin_rpt"/>
</dbReference>
<evidence type="ECO:0008006" key="4">
    <source>
        <dbReference type="Google" id="ProtNLM"/>
    </source>
</evidence>
<evidence type="ECO:0000313" key="3">
    <source>
        <dbReference type="Proteomes" id="UP001270362"/>
    </source>
</evidence>
<dbReference type="PANTHER" id="PTHR24184">
    <property type="entry name" value="SI:CH211-189E2.2"/>
    <property type="match status" value="1"/>
</dbReference>
<reference evidence="2" key="1">
    <citation type="journal article" date="2023" name="Mol. Phylogenet. Evol.">
        <title>Genome-scale phylogeny and comparative genomics of the fungal order Sordariales.</title>
        <authorList>
            <person name="Hensen N."/>
            <person name="Bonometti L."/>
            <person name="Westerberg I."/>
            <person name="Brannstrom I.O."/>
            <person name="Guillou S."/>
            <person name="Cros-Aarteil S."/>
            <person name="Calhoun S."/>
            <person name="Haridas S."/>
            <person name="Kuo A."/>
            <person name="Mondo S."/>
            <person name="Pangilinan J."/>
            <person name="Riley R."/>
            <person name="LaButti K."/>
            <person name="Andreopoulos B."/>
            <person name="Lipzen A."/>
            <person name="Chen C."/>
            <person name="Yan M."/>
            <person name="Daum C."/>
            <person name="Ng V."/>
            <person name="Clum A."/>
            <person name="Steindorff A."/>
            <person name="Ohm R.A."/>
            <person name="Martin F."/>
            <person name="Silar P."/>
            <person name="Natvig D.O."/>
            <person name="Lalanne C."/>
            <person name="Gautier V."/>
            <person name="Ament-Velasquez S.L."/>
            <person name="Kruys A."/>
            <person name="Hutchinson M.I."/>
            <person name="Powell A.J."/>
            <person name="Barry K."/>
            <person name="Miller A.N."/>
            <person name="Grigoriev I.V."/>
            <person name="Debuchy R."/>
            <person name="Gladieux P."/>
            <person name="Hiltunen Thoren M."/>
            <person name="Johannesson H."/>
        </authorList>
    </citation>
    <scope>NUCLEOTIDE SEQUENCE</scope>
    <source>
        <strain evidence="2">CBS 314.62</strain>
    </source>
</reference>
<name>A0AAE0XID2_9PEZI</name>
<keyword evidence="3" id="KW-1185">Reference proteome</keyword>
<dbReference type="SUPFAM" id="SSF48403">
    <property type="entry name" value="Ankyrin repeat"/>
    <property type="match status" value="1"/>
</dbReference>
<dbReference type="Pfam" id="PF12796">
    <property type="entry name" value="Ank_2"/>
    <property type="match status" value="1"/>
</dbReference>
<dbReference type="Proteomes" id="UP001270362">
    <property type="component" value="Unassembled WGS sequence"/>
</dbReference>
<gene>
    <name evidence="2" type="ORF">B0T22DRAFT_506012</name>
</gene>
<dbReference type="PANTHER" id="PTHR24184:SF11">
    <property type="entry name" value="ANKYRIN REPEAT AND SOCS BOX CONTAINING 3"/>
    <property type="match status" value="1"/>
</dbReference>
<evidence type="ECO:0000313" key="2">
    <source>
        <dbReference type="EMBL" id="KAK3693920.1"/>
    </source>
</evidence>